<dbReference type="RefSeq" id="WP_074905508.1">
    <property type="nucleotide sequence ID" value="NZ_FOUB01000024.1"/>
</dbReference>
<dbReference type="AlphaFoldDB" id="A0A1I4Q411"/>
<dbReference type="EMBL" id="FOUB01000024">
    <property type="protein sequence ID" value="SFM34838.1"/>
    <property type="molecule type" value="Genomic_DNA"/>
</dbReference>
<evidence type="ECO:0000313" key="2">
    <source>
        <dbReference type="Proteomes" id="UP000183287"/>
    </source>
</evidence>
<evidence type="ECO:0000313" key="1">
    <source>
        <dbReference type="EMBL" id="SFM34838.1"/>
    </source>
</evidence>
<keyword evidence="2" id="KW-1185">Reference proteome</keyword>
<proteinExistence type="predicted"/>
<reference evidence="2" key="1">
    <citation type="submission" date="2016-10" db="EMBL/GenBank/DDBJ databases">
        <authorList>
            <person name="Varghese N."/>
            <person name="Submissions S."/>
        </authorList>
    </citation>
    <scope>NUCLEOTIDE SEQUENCE [LARGE SCALE GENOMIC DNA]</scope>
    <source>
        <strain evidence="2">Nm44</strain>
    </source>
</reference>
<dbReference type="Proteomes" id="UP000183287">
    <property type="component" value="Unassembled WGS sequence"/>
</dbReference>
<dbReference type="STRING" id="44574.AAW31_16370"/>
<name>A0A1I4Q411_9PROT</name>
<feature type="non-terminal residue" evidence="1">
    <location>
        <position position="265"/>
    </location>
</feature>
<organism evidence="1 2">
    <name type="scientific">Nitrosomonas communis</name>
    <dbReference type="NCBI Taxonomy" id="44574"/>
    <lineage>
        <taxon>Bacteria</taxon>
        <taxon>Pseudomonadati</taxon>
        <taxon>Pseudomonadota</taxon>
        <taxon>Betaproteobacteria</taxon>
        <taxon>Nitrosomonadales</taxon>
        <taxon>Nitrosomonadaceae</taxon>
        <taxon>Nitrosomonas</taxon>
    </lineage>
</organism>
<gene>
    <name evidence="1" type="ORF">SAMN05421863_102465</name>
</gene>
<accession>A0A1I4Q411</accession>
<evidence type="ECO:0008006" key="3">
    <source>
        <dbReference type="Google" id="ProtNLM"/>
    </source>
</evidence>
<protein>
    <recommendedName>
        <fullName evidence="3">VrlQ</fullName>
    </recommendedName>
</protein>
<sequence length="265" mass="30216">MDKRHEKLGVKQTIQKYWMDRTVQMMLAGMSEKEIRAELDEFLKTQKQSGGTGQRGEKTYGMAIGILASWFVPDSDLVPFRDEALMFARSLSTEEWLPLHWIIISASYPFWFNVAKQVGRLFNLQDQITQVQVFERIKEQYGDRETVARNARYTVRSFVAWGILKDAENKGCYEKSVPISVADPDLAILMFESVLHATPEGKVALGSLLNNPAFFPFQLPLISGDYVSQCNDRLVYRFTKIDTLCGKIEVAPSVDNWCSIHLCNA</sequence>